<dbReference type="RefSeq" id="WP_081554221.1">
    <property type="nucleotide sequence ID" value="NZ_MUKV01000001.1"/>
</dbReference>
<dbReference type="EMBL" id="MUKV01000001">
    <property type="protein sequence ID" value="OQS44046.1"/>
    <property type="molecule type" value="Genomic_DNA"/>
</dbReference>
<keyword evidence="1" id="KW-0597">Phosphoprotein</keyword>
<dbReference type="PANTHER" id="PTHR32183:SF11">
    <property type="entry name" value="THIOL METHYLTRANSFERASE 2-RELATED"/>
    <property type="match status" value="1"/>
</dbReference>
<gene>
    <name evidence="5" type="ORF">B0T45_00110</name>
</gene>
<dbReference type="GO" id="GO:0032259">
    <property type="term" value="P:methylation"/>
    <property type="evidence" value="ECO:0007669"/>
    <property type="project" value="UniProtKB-KW"/>
</dbReference>
<dbReference type="PROSITE" id="PS51585">
    <property type="entry name" value="SAM_MT_TPMT"/>
    <property type="match status" value="1"/>
</dbReference>
<dbReference type="InterPro" id="IPR008854">
    <property type="entry name" value="TPMT"/>
</dbReference>
<dbReference type="AlphaFoldDB" id="A0A1W0DAL4"/>
<reference evidence="5 6" key="1">
    <citation type="submission" date="2017-02" db="EMBL/GenBank/DDBJ databases">
        <title>Chromobacterium haemolyticum H5244.</title>
        <authorList>
            <person name="Gulvik C.A."/>
        </authorList>
    </citation>
    <scope>NUCLEOTIDE SEQUENCE [LARGE SCALE GENOMIC DNA]</scope>
    <source>
        <strain evidence="5 6">H5244</strain>
    </source>
</reference>
<dbReference type="SUPFAM" id="SSF53335">
    <property type="entry name" value="S-adenosyl-L-methionine-dependent methyltransferases"/>
    <property type="match status" value="1"/>
</dbReference>
<keyword evidence="3" id="KW-0808">Transferase</keyword>
<dbReference type="Pfam" id="PF05724">
    <property type="entry name" value="TPMT"/>
    <property type="match status" value="1"/>
</dbReference>
<keyword evidence="4" id="KW-0949">S-adenosyl-L-methionine</keyword>
<evidence type="ECO:0000256" key="4">
    <source>
        <dbReference type="ARBA" id="ARBA00022691"/>
    </source>
</evidence>
<dbReference type="Gene3D" id="3.40.50.150">
    <property type="entry name" value="Vaccinia Virus protein VP39"/>
    <property type="match status" value="1"/>
</dbReference>
<protein>
    <recommendedName>
        <fullName evidence="7">SAM-dependent methyltransferase</fullName>
    </recommendedName>
</protein>
<evidence type="ECO:0000256" key="2">
    <source>
        <dbReference type="ARBA" id="ARBA00022603"/>
    </source>
</evidence>
<dbReference type="CDD" id="cd02440">
    <property type="entry name" value="AdoMet_MTases"/>
    <property type="match status" value="1"/>
</dbReference>
<evidence type="ECO:0000256" key="3">
    <source>
        <dbReference type="ARBA" id="ARBA00022679"/>
    </source>
</evidence>
<dbReference type="InterPro" id="IPR029063">
    <property type="entry name" value="SAM-dependent_MTases_sf"/>
</dbReference>
<dbReference type="GO" id="GO:0008757">
    <property type="term" value="F:S-adenosylmethionine-dependent methyltransferase activity"/>
    <property type="evidence" value="ECO:0007669"/>
    <property type="project" value="InterPro"/>
</dbReference>
<evidence type="ECO:0000313" key="5">
    <source>
        <dbReference type="EMBL" id="OQS44046.1"/>
    </source>
</evidence>
<comment type="caution">
    <text evidence="5">The sequence shown here is derived from an EMBL/GenBank/DDBJ whole genome shotgun (WGS) entry which is preliminary data.</text>
</comment>
<dbReference type="PANTHER" id="PTHR32183">
    <property type="match status" value="1"/>
</dbReference>
<evidence type="ECO:0008006" key="7">
    <source>
        <dbReference type="Google" id="ProtNLM"/>
    </source>
</evidence>
<proteinExistence type="predicted"/>
<evidence type="ECO:0000256" key="1">
    <source>
        <dbReference type="ARBA" id="ARBA00022553"/>
    </source>
</evidence>
<dbReference type="Proteomes" id="UP000192721">
    <property type="component" value="Unassembled WGS sequence"/>
</dbReference>
<keyword evidence="2" id="KW-0489">Methyltransferase</keyword>
<name>A0A1W0DAL4_9NEIS</name>
<organism evidence="5 6">
    <name type="scientific">Chromobacterium haemolyticum</name>
    <dbReference type="NCBI Taxonomy" id="394935"/>
    <lineage>
        <taxon>Bacteria</taxon>
        <taxon>Pseudomonadati</taxon>
        <taxon>Pseudomonadota</taxon>
        <taxon>Betaproteobacteria</taxon>
        <taxon>Neisseriales</taxon>
        <taxon>Chromobacteriaceae</taxon>
        <taxon>Chromobacterium</taxon>
    </lineage>
</organism>
<evidence type="ECO:0000313" key="6">
    <source>
        <dbReference type="Proteomes" id="UP000192721"/>
    </source>
</evidence>
<sequence>MAQDSSLTEFWDVRYRDGVTPWEGAQTSPEALAFFQRQPASRILLPGCGSAGDLPLLLDCGHQVLAIDFSEQAVAIARAQWPQAAAHIQQADFFAVEHEPPFDAVFERAFLCALPPRLHTRYAEHMARLLRPGGALAGVFFIADTPRGPPFGLSMSALSALLEPAFALESCQPQEDGVPVFGGQEFWMVWRRQDGSVDL</sequence>
<accession>A0A1W0DAL4</accession>